<keyword evidence="5" id="KW-0720">Serine protease</keyword>
<feature type="domain" description="LD-carboxypeptidase N-terminal" evidence="6">
    <location>
        <begin position="8"/>
        <end position="123"/>
    </location>
</feature>
<evidence type="ECO:0000256" key="5">
    <source>
        <dbReference type="ARBA" id="ARBA00022825"/>
    </source>
</evidence>
<dbReference type="GO" id="GO:0004180">
    <property type="term" value="F:carboxypeptidase activity"/>
    <property type="evidence" value="ECO:0007669"/>
    <property type="project" value="UniProtKB-KW"/>
</dbReference>
<dbReference type="InterPro" id="IPR040921">
    <property type="entry name" value="Peptidase_S66C"/>
</dbReference>
<dbReference type="Pfam" id="PF02016">
    <property type="entry name" value="Peptidase_S66"/>
    <property type="match status" value="1"/>
</dbReference>
<evidence type="ECO:0000259" key="7">
    <source>
        <dbReference type="Pfam" id="PF17676"/>
    </source>
</evidence>
<dbReference type="InterPro" id="IPR029062">
    <property type="entry name" value="Class_I_gatase-like"/>
</dbReference>
<dbReference type="RefSeq" id="WP_121152935.1">
    <property type="nucleotide sequence ID" value="NZ_CP032829.1"/>
</dbReference>
<dbReference type="AlphaFoldDB" id="A0A494TKH0"/>
<evidence type="ECO:0000256" key="2">
    <source>
        <dbReference type="ARBA" id="ARBA00022645"/>
    </source>
</evidence>
<evidence type="ECO:0000256" key="1">
    <source>
        <dbReference type="ARBA" id="ARBA00010233"/>
    </source>
</evidence>
<evidence type="ECO:0000256" key="3">
    <source>
        <dbReference type="ARBA" id="ARBA00022670"/>
    </source>
</evidence>
<evidence type="ECO:0000256" key="4">
    <source>
        <dbReference type="ARBA" id="ARBA00022801"/>
    </source>
</evidence>
<dbReference type="InterPro" id="IPR040449">
    <property type="entry name" value="Peptidase_S66_N"/>
</dbReference>
<evidence type="ECO:0000259" key="6">
    <source>
        <dbReference type="Pfam" id="PF02016"/>
    </source>
</evidence>
<reference evidence="8 9" key="1">
    <citation type="submission" date="2018-09" db="EMBL/GenBank/DDBJ databases">
        <title>Sphingomonas peninsula sp. nov., isolated from fildes peninsula, Antarctic soil.</title>
        <authorList>
            <person name="Yingchao G."/>
        </authorList>
    </citation>
    <scope>NUCLEOTIDE SEQUENCE [LARGE SCALE GENOMIC DNA]</scope>
    <source>
        <strain evidence="8 9">YZ-8</strain>
    </source>
</reference>
<protein>
    <submittedName>
        <fullName evidence="8">LD-carboxypeptidase</fullName>
    </submittedName>
</protein>
<keyword evidence="4" id="KW-0378">Hydrolase</keyword>
<dbReference type="Gene3D" id="3.50.30.60">
    <property type="entry name" value="LD-carboxypeptidase A C-terminal domain-like"/>
    <property type="match status" value="1"/>
</dbReference>
<comment type="similarity">
    <text evidence="1">Belongs to the peptidase S66 family.</text>
</comment>
<dbReference type="CDD" id="cd07025">
    <property type="entry name" value="Peptidase_S66"/>
    <property type="match status" value="1"/>
</dbReference>
<organism evidence="8 9">
    <name type="scientific">Sphingomonas paeninsulae</name>
    <dbReference type="NCBI Taxonomy" id="2319844"/>
    <lineage>
        <taxon>Bacteria</taxon>
        <taxon>Pseudomonadati</taxon>
        <taxon>Pseudomonadota</taxon>
        <taxon>Alphaproteobacteria</taxon>
        <taxon>Sphingomonadales</taxon>
        <taxon>Sphingomonadaceae</taxon>
        <taxon>Sphingomonas</taxon>
    </lineage>
</organism>
<dbReference type="KEGG" id="spha:D3Y57_10475"/>
<name>A0A494TKH0_SPHPE</name>
<dbReference type="PANTHER" id="PTHR30237:SF2">
    <property type="entry name" value="MUREIN TETRAPEPTIDE CARBOXYPEPTIDASE"/>
    <property type="match status" value="1"/>
</dbReference>
<sequence length="274" mass="29447">MMGRKMRIAVVGPSNMLAHDVPPRIAALADQRYGADAPEIAFHPQCFMSDGHFAGPDSAREDALVEVANDPDVDAVWFARGGYGANRIAERAIGRMGDAARNKPFLGYSDAGFVLAGLLAKGIGRPVHGAMPADINRPGGEAAVARSLDWLIANSARQNTQDAQKYAAFNLTVFSQLLGTGLQPDLSDRVLMLEEVDEPMYRIDRSFFHVTGNVAVRKAVGLMLGRCTPITPNTTEFGIDEVAVARHWCDVSGIPYLGRADIGHDADNKVVAFG</sequence>
<dbReference type="GO" id="GO:0008236">
    <property type="term" value="F:serine-type peptidase activity"/>
    <property type="evidence" value="ECO:0007669"/>
    <property type="project" value="UniProtKB-KW"/>
</dbReference>
<dbReference type="Gene3D" id="3.40.50.10740">
    <property type="entry name" value="Class I glutamine amidotransferase-like"/>
    <property type="match status" value="1"/>
</dbReference>
<dbReference type="Proteomes" id="UP000276254">
    <property type="component" value="Chromosome"/>
</dbReference>
<dbReference type="SUPFAM" id="SSF141986">
    <property type="entry name" value="LD-carboxypeptidase A C-terminal domain-like"/>
    <property type="match status" value="1"/>
</dbReference>
<keyword evidence="9" id="KW-1185">Reference proteome</keyword>
<proteinExistence type="inferred from homology"/>
<dbReference type="InterPro" id="IPR027478">
    <property type="entry name" value="LdcA_N"/>
</dbReference>
<gene>
    <name evidence="8" type="ORF">D3Y57_10475</name>
</gene>
<dbReference type="SUPFAM" id="SSF52317">
    <property type="entry name" value="Class I glutamine amidotransferase-like"/>
    <property type="match status" value="1"/>
</dbReference>
<dbReference type="OrthoDB" id="9807329at2"/>
<evidence type="ECO:0000313" key="9">
    <source>
        <dbReference type="Proteomes" id="UP000276254"/>
    </source>
</evidence>
<dbReference type="GO" id="GO:0006508">
    <property type="term" value="P:proteolysis"/>
    <property type="evidence" value="ECO:0007669"/>
    <property type="project" value="UniProtKB-KW"/>
</dbReference>
<dbReference type="PANTHER" id="PTHR30237">
    <property type="entry name" value="MURAMOYLTETRAPEPTIDE CARBOXYPEPTIDASE"/>
    <property type="match status" value="1"/>
</dbReference>
<dbReference type="Pfam" id="PF17676">
    <property type="entry name" value="Peptidase_S66C"/>
    <property type="match status" value="1"/>
</dbReference>
<dbReference type="InterPro" id="IPR027461">
    <property type="entry name" value="Carboxypeptidase_A_C_sf"/>
</dbReference>
<keyword evidence="3" id="KW-0645">Protease</keyword>
<dbReference type="EMBL" id="CP032829">
    <property type="protein sequence ID" value="AYJ86311.1"/>
    <property type="molecule type" value="Genomic_DNA"/>
</dbReference>
<dbReference type="InterPro" id="IPR003507">
    <property type="entry name" value="S66_fam"/>
</dbReference>
<evidence type="ECO:0000313" key="8">
    <source>
        <dbReference type="EMBL" id="AYJ86311.1"/>
    </source>
</evidence>
<keyword evidence="2 8" id="KW-0121">Carboxypeptidase</keyword>
<feature type="domain" description="LD-carboxypeptidase C-terminal" evidence="7">
    <location>
        <begin position="170"/>
        <end position="274"/>
    </location>
</feature>
<accession>A0A494TKH0</accession>